<evidence type="ECO:0000256" key="1">
    <source>
        <dbReference type="ARBA" id="ARBA00006625"/>
    </source>
</evidence>
<dbReference type="Proteomes" id="UP000034455">
    <property type="component" value="Unassembled WGS sequence"/>
</dbReference>
<dbReference type="Gene3D" id="3.60.60.10">
    <property type="entry name" value="Penicillin V Acylase, Chain A"/>
    <property type="match status" value="1"/>
</dbReference>
<dbReference type="PATRIC" id="fig|74704.6.peg.1249"/>
<proteinExistence type="inferred from homology"/>
<dbReference type="SUPFAM" id="SSF56235">
    <property type="entry name" value="N-terminal nucleophile aminohydrolases (Ntn hydrolases)"/>
    <property type="match status" value="1"/>
</dbReference>
<dbReference type="GO" id="GO:0016787">
    <property type="term" value="F:hydrolase activity"/>
    <property type="evidence" value="ECO:0007669"/>
    <property type="project" value="UniProtKB-KW"/>
</dbReference>
<reference evidence="4 5" key="1">
    <citation type="submission" date="2015-03" db="EMBL/GenBank/DDBJ databases">
        <title>Genome Assembly of Staphylococcus cohnii subsp. cohnii strain G22B2.</title>
        <authorList>
            <person name="Nair G."/>
            <person name="Kaur G."/>
            <person name="Khatri I."/>
            <person name="Singh N.K."/>
            <person name="Sathyabama S."/>
            <person name="Maurya S.K."/>
            <person name="Subramanian S."/>
            <person name="Agrewala J.N."/>
            <person name="Mayilraj S."/>
        </authorList>
    </citation>
    <scope>NUCLEOTIDE SEQUENCE [LARGE SCALE GENOMIC DNA]</scope>
    <source>
        <strain evidence="4 5">G22B2</strain>
    </source>
</reference>
<evidence type="ECO:0000313" key="4">
    <source>
        <dbReference type="EMBL" id="KKI65258.1"/>
    </source>
</evidence>
<dbReference type="Pfam" id="PF02275">
    <property type="entry name" value="CBAH"/>
    <property type="match status" value="1"/>
</dbReference>
<keyword evidence="2 4" id="KW-0378">Hydrolase</keyword>
<protein>
    <submittedName>
        <fullName evidence="4">Choloylglycine hydrolase</fullName>
    </submittedName>
</protein>
<dbReference type="InterPro" id="IPR029132">
    <property type="entry name" value="CBAH/NAAA_C"/>
</dbReference>
<dbReference type="InterPro" id="IPR052193">
    <property type="entry name" value="Peptidase_C59"/>
</dbReference>
<evidence type="ECO:0000313" key="5">
    <source>
        <dbReference type="Proteomes" id="UP000034455"/>
    </source>
</evidence>
<sequence>MCTGFSFMSENHQAILGRTMDFVYQLKGNPAVQPRHYYWESRVEYKGETLYGFVGSGSDMEGFLFGDGVNEHGIGVSVQYFRGYASYANETKAGYMNIAQNEVINWILGYNKNIADLIKNAQSVNVVAHTLNDLSEVPPLHYHISDDTGRTVELTFNKGQIVVNDNPVAVLTNNPDLNWHYENLKNYINITPQKPKEKKFANINLKSLGNEGGTYGLPGGYTSAERFIRIAYLKNYLEEATNSPEQDILNAFKLLEIMSIPKGAVRDEENELHYTLYQTVLNLTTRTFYIKWYNSNKITELHLSEDLLNKKEMTIFEPTEGLAITRLN</sequence>
<evidence type="ECO:0000259" key="3">
    <source>
        <dbReference type="Pfam" id="PF02275"/>
    </source>
</evidence>
<dbReference type="RefSeq" id="WP_019469156.1">
    <property type="nucleotide sequence ID" value="NZ_BKAS01000001.1"/>
</dbReference>
<comment type="similarity">
    <text evidence="1">Belongs to the peptidase C59 family.</text>
</comment>
<organism evidence="4 5">
    <name type="scientific">Staphylococcus cohnii subsp. cohnii</name>
    <dbReference type="NCBI Taxonomy" id="74704"/>
    <lineage>
        <taxon>Bacteria</taxon>
        <taxon>Bacillati</taxon>
        <taxon>Bacillota</taxon>
        <taxon>Bacilli</taxon>
        <taxon>Bacillales</taxon>
        <taxon>Staphylococcaceae</taxon>
        <taxon>Staphylococcus</taxon>
        <taxon>Staphylococcus cohnii species complex</taxon>
    </lineage>
</organism>
<accession>A0A0M2P5T1</accession>
<dbReference type="PANTHER" id="PTHR35527">
    <property type="entry name" value="CHOLOYLGLYCINE HYDROLASE"/>
    <property type="match status" value="1"/>
</dbReference>
<name>A0A0M2P5T1_STACC</name>
<dbReference type="EMBL" id="LAKJ01000002">
    <property type="protein sequence ID" value="KKI65258.1"/>
    <property type="molecule type" value="Genomic_DNA"/>
</dbReference>
<comment type="caution">
    <text evidence="4">The sequence shown here is derived from an EMBL/GenBank/DDBJ whole genome shotgun (WGS) entry which is preliminary data.</text>
</comment>
<dbReference type="GeneID" id="58096399"/>
<dbReference type="PANTHER" id="PTHR35527:SF2">
    <property type="entry name" value="HYDROLASE"/>
    <property type="match status" value="1"/>
</dbReference>
<evidence type="ECO:0000256" key="2">
    <source>
        <dbReference type="ARBA" id="ARBA00022801"/>
    </source>
</evidence>
<gene>
    <name evidence="4" type="ORF">UF66_1215</name>
</gene>
<dbReference type="CDD" id="cd00542">
    <property type="entry name" value="Ntn_PVA"/>
    <property type="match status" value="1"/>
</dbReference>
<dbReference type="AlphaFoldDB" id="A0A0M2P5T1"/>
<dbReference type="InterPro" id="IPR029055">
    <property type="entry name" value="Ntn_hydrolases_N"/>
</dbReference>
<feature type="domain" description="Choloylglycine hydrolase/NAAA C-terminal" evidence="3">
    <location>
        <begin position="2"/>
        <end position="315"/>
    </location>
</feature>